<reference evidence="1" key="1">
    <citation type="submission" date="2021-05" db="EMBL/GenBank/DDBJ databases">
        <authorList>
            <person name="Stam R."/>
        </authorList>
    </citation>
    <scope>NUCLEOTIDE SEQUENCE</scope>
    <source>
        <strain evidence="1">CS162</strain>
    </source>
</reference>
<comment type="caution">
    <text evidence="1">The sequence shown here is derived from an EMBL/GenBank/DDBJ whole genome shotgun (WGS) entry which is preliminary data.</text>
</comment>
<protein>
    <submittedName>
        <fullName evidence="1">Uncharacterized protein</fullName>
    </submittedName>
</protein>
<gene>
    <name evidence="1" type="ORF">ALTATR162_LOCUS9692</name>
</gene>
<evidence type="ECO:0000313" key="2">
    <source>
        <dbReference type="Proteomes" id="UP000676310"/>
    </source>
</evidence>
<organism evidence="1 2">
    <name type="scientific">Alternaria atra</name>
    <dbReference type="NCBI Taxonomy" id="119953"/>
    <lineage>
        <taxon>Eukaryota</taxon>
        <taxon>Fungi</taxon>
        <taxon>Dikarya</taxon>
        <taxon>Ascomycota</taxon>
        <taxon>Pezizomycotina</taxon>
        <taxon>Dothideomycetes</taxon>
        <taxon>Pleosporomycetidae</taxon>
        <taxon>Pleosporales</taxon>
        <taxon>Pleosporineae</taxon>
        <taxon>Pleosporaceae</taxon>
        <taxon>Alternaria</taxon>
        <taxon>Alternaria sect. Ulocladioides</taxon>
    </lineage>
</organism>
<evidence type="ECO:0000313" key="1">
    <source>
        <dbReference type="EMBL" id="CAG5181298.1"/>
    </source>
</evidence>
<proteinExistence type="predicted"/>
<sequence length="271" mass="30197">MFNFGECKNPRIAYVKGTDGLRGYGSKPANQKDFLHGAKADFAAISNFICQRLQNECLAPASTVSLYDWWALIGSTAKDKHAADAFNENLMRDMNPTRVSKLKPTPKPMPKPEYNIETKLSSQQVEYDGDLDLLRWFDNRMITDDPSNGTSCPIDWFHLGDSKAIKLTCSFPDGSVEKPLRTAMNALIQESVTNSSIATDEKPFSRYTTKSGGCNRGGFPKPKSISRFPMVDDMNLFNLMGDRNEEQGTLRYEISVGSSPSCKACDYLARV</sequence>
<accession>A0A8J2N5M1</accession>
<keyword evidence="2" id="KW-1185">Reference proteome</keyword>
<dbReference type="GeneID" id="67021941"/>
<dbReference type="EMBL" id="CAJRGZ010000025">
    <property type="protein sequence ID" value="CAG5181298.1"/>
    <property type="molecule type" value="Genomic_DNA"/>
</dbReference>
<dbReference type="Proteomes" id="UP000676310">
    <property type="component" value="Unassembled WGS sequence"/>
</dbReference>
<dbReference type="OrthoDB" id="2153847at2759"/>
<name>A0A8J2N5M1_9PLEO</name>
<dbReference type="AlphaFoldDB" id="A0A8J2N5M1"/>
<dbReference type="RefSeq" id="XP_043173261.1">
    <property type="nucleotide sequence ID" value="XM_043317326.1"/>
</dbReference>